<evidence type="ECO:0000256" key="2">
    <source>
        <dbReference type="SAM" id="SignalP"/>
    </source>
</evidence>
<accession>A0ABY3TJL4</accession>
<evidence type="ECO:0000256" key="1">
    <source>
        <dbReference type="SAM" id="MobiDB-lite"/>
    </source>
</evidence>
<feature type="signal peptide" evidence="2">
    <location>
        <begin position="1"/>
        <end position="25"/>
    </location>
</feature>
<dbReference type="EMBL" id="CP092362">
    <property type="protein sequence ID" value="ULN39407.1"/>
    <property type="molecule type" value="Genomic_DNA"/>
</dbReference>
<evidence type="ECO:0000313" key="4">
    <source>
        <dbReference type="EMBL" id="ULN39407.1"/>
    </source>
</evidence>
<keyword evidence="5" id="KW-1185">Reference proteome</keyword>
<dbReference type="InterPro" id="IPR013228">
    <property type="entry name" value="PE-PPE_C"/>
</dbReference>
<feature type="region of interest" description="Disordered" evidence="1">
    <location>
        <begin position="302"/>
        <end position="349"/>
    </location>
</feature>
<sequence>MKALGVLLSATFAALAVALAPFGHADIAIWVPGAGAAGSPNWDVMRRVPAGYTLEELDYPDGLWPWTGLNSSTGEQSIAAGTPLLDTMISTALGQGKVIVIGESLGSLVVDEELRKLADDPAAPDPSQLQFMVLADPSRTGGLFSYLPTGSRELLTGGVTEPVPVTPYNITVIKLQYDAIASFPDRPWHLLADLNALAGAMVYHGTDHYGRAAQMVLNGEVPPENITTSTNAKGGTTTTYTIQQEPALTHLLEPFFPKSVAVLDKMLTPMIALGYSELTPDAGPHLAPGGALVDRNGQPVFDRKRTVKSTAVSPSKRASPSRAVGTGGSRRVAAKSTPPRAASDRRPGR</sequence>
<evidence type="ECO:0000313" key="5">
    <source>
        <dbReference type="Proteomes" id="UP001055337"/>
    </source>
</evidence>
<dbReference type="RefSeq" id="WP_240176360.1">
    <property type="nucleotide sequence ID" value="NZ_CP092362.2"/>
</dbReference>
<feature type="chain" id="PRO_5045070788" evidence="2">
    <location>
        <begin position="26"/>
        <end position="349"/>
    </location>
</feature>
<evidence type="ECO:0000259" key="3">
    <source>
        <dbReference type="Pfam" id="PF08237"/>
    </source>
</evidence>
<dbReference type="Proteomes" id="UP001055337">
    <property type="component" value="Chromosome"/>
</dbReference>
<proteinExistence type="predicted"/>
<gene>
    <name evidence="4" type="ORF">MI149_16755</name>
</gene>
<name>A0ABY3TJL4_9MYCO</name>
<reference evidence="4" key="1">
    <citation type="submission" date="2022-08" db="EMBL/GenBank/DDBJ databases">
        <title>Whole genome sequencing of non-tuberculosis mycobacteria type-strains.</title>
        <authorList>
            <person name="Igarashi Y."/>
            <person name="Osugi A."/>
            <person name="Mitarai S."/>
        </authorList>
    </citation>
    <scope>NUCLEOTIDE SEQUENCE</scope>
    <source>
        <strain evidence="4">JCM 16369</strain>
    </source>
</reference>
<organism evidence="4 5">
    <name type="scientific">Mycolicibacterium crocinum</name>
    <dbReference type="NCBI Taxonomy" id="388459"/>
    <lineage>
        <taxon>Bacteria</taxon>
        <taxon>Bacillati</taxon>
        <taxon>Actinomycetota</taxon>
        <taxon>Actinomycetes</taxon>
        <taxon>Mycobacteriales</taxon>
        <taxon>Mycobacteriaceae</taxon>
        <taxon>Mycolicibacterium</taxon>
    </lineage>
</organism>
<keyword evidence="2" id="KW-0732">Signal</keyword>
<feature type="compositionally biased region" description="Polar residues" evidence="1">
    <location>
        <begin position="308"/>
        <end position="318"/>
    </location>
</feature>
<feature type="domain" description="PE-PPE" evidence="3">
    <location>
        <begin position="51"/>
        <end position="276"/>
    </location>
</feature>
<dbReference type="InterPro" id="IPR029058">
    <property type="entry name" value="AB_hydrolase_fold"/>
</dbReference>
<dbReference type="Gene3D" id="3.40.50.1820">
    <property type="entry name" value="alpha/beta hydrolase"/>
    <property type="match status" value="1"/>
</dbReference>
<dbReference type="SUPFAM" id="SSF53474">
    <property type="entry name" value="alpha/beta-Hydrolases"/>
    <property type="match status" value="1"/>
</dbReference>
<protein>
    <submittedName>
        <fullName evidence="4">PE-PPE domain-containing protein</fullName>
    </submittedName>
</protein>
<dbReference type="Pfam" id="PF08237">
    <property type="entry name" value="PE-PPE"/>
    <property type="match status" value="1"/>
</dbReference>